<dbReference type="EMBL" id="BDSA01000002">
    <property type="protein sequence ID" value="GBE60929.1"/>
    <property type="molecule type" value="Genomic_DNA"/>
</dbReference>
<dbReference type="GeneID" id="39874699"/>
<organism evidence="1 2">
    <name type="scientific">Babesia ovata</name>
    <dbReference type="NCBI Taxonomy" id="189622"/>
    <lineage>
        <taxon>Eukaryota</taxon>
        <taxon>Sar</taxon>
        <taxon>Alveolata</taxon>
        <taxon>Apicomplexa</taxon>
        <taxon>Aconoidasida</taxon>
        <taxon>Piroplasmida</taxon>
        <taxon>Babesiidae</taxon>
        <taxon>Babesia</taxon>
    </lineage>
</organism>
<dbReference type="VEuPathDB" id="PiroplasmaDB:BOVATA_024220"/>
<dbReference type="Proteomes" id="UP000236319">
    <property type="component" value="Unassembled WGS sequence"/>
</dbReference>
<dbReference type="AlphaFoldDB" id="A0A2H6KD99"/>
<accession>A0A2H6KD99</accession>
<keyword evidence="2" id="KW-1185">Reference proteome</keyword>
<reference evidence="1 2" key="1">
    <citation type="journal article" date="2017" name="BMC Genomics">
        <title>Whole-genome assembly of Babesia ovata and comparative genomics between closely related pathogens.</title>
        <authorList>
            <person name="Yamagishi J."/>
            <person name="Asada M."/>
            <person name="Hakimi H."/>
            <person name="Tanaka T.Q."/>
            <person name="Sugimoto C."/>
            <person name="Kawazu S."/>
        </authorList>
    </citation>
    <scope>NUCLEOTIDE SEQUENCE [LARGE SCALE GENOMIC DNA]</scope>
    <source>
        <strain evidence="1 2">Miyake</strain>
    </source>
</reference>
<dbReference type="RefSeq" id="XP_028867172.1">
    <property type="nucleotide sequence ID" value="XM_029011339.1"/>
</dbReference>
<sequence length="990" mass="107860">MSQLNLKIDLKSVKDGIQKGIQNVITSLEVETLDKKVRDDLKSLRGKIEGLAKDVDKDSNVLVKDALENLKKQKADIDNLTSSSGSIQKAVDDLDSKFKQEIQSKLEQKVTAVDSAIGTLGGKFSVKGDPKKLEGIFGHIKGQVGDILNGDNGDKGLQGIASAVKVYVTAVFANMGNDKTMDDWLPKILGDKDNAVNDPVKQPVKRWLEKYISGNSAHSISSSNTAETICTIKHQIKTKLKEAKVYENVKSQHNVQAKGQVATDLGQLKNFLEAYAKKLDEKLQPESGGSDASQFVDGLVKQVGNTHGPNTKNEYLTFIVEAILVAISAKARRAGEEIDSLLLNAGRVGNGTNGKNSIAEEIDNALKIAKTLNTQFEGATTKSVPSVPPGGQKESLAQAVDSKLEDVKTFVSGKNGDDNNITNRFEDNVIHELKQAVGGLEPAVTEFNNKAQAQIRAAANTAIQKAAEQFQMDGNGRDISVEKTMHKFHQAYDSIKKNLKSDLEQKVDAELPNAEGTNASTHVKLDDTKNFGSYNTYVTQNNEDLKKGELKGVNSEGKLPAAIGDIKTLGLAALKIIDPKGSGPPDQKITEATFTGAFDKIKTQLEDIKKLVDDDGFFGKDEKGVQKLLGKLKSALDSGMLDGAPKGLDEIIKAIDGLQKGPFHQQPAAIDSAISEIKGEIDILKIILKNDNKNNVGTNGVIDDLDNLKSVGLDGKSTWKNGVSGLGKIQDYLEKDNEKLPVQTDIIAYAILDIQSELGKIGIRLNHPLDYNDVIDLLGRLAQMIGQSKQGYRSNLKDIQYTIAWLQREQFTNCPQNIREANSAIKGELEAQMNTLNSGVIATLGDLKDKGLSEQASWKPNGQKEAKGFDHIISELNTQQGILKDQHPAIGVGVTQITGELTKLQTQLEKDVTEKLRKLKDHGLEKGEQPWNDSDFKTGLTQITAEIENIKTTDVKDVRDKLNELCTEIRTLAREAKRDLKHLKKIQAGI</sequence>
<name>A0A2H6KD99_9APIC</name>
<proteinExistence type="predicted"/>
<evidence type="ECO:0000313" key="1">
    <source>
        <dbReference type="EMBL" id="GBE60929.1"/>
    </source>
</evidence>
<comment type="caution">
    <text evidence="1">The sequence shown here is derived from an EMBL/GenBank/DDBJ whole genome shotgun (WGS) entry which is preliminary data.</text>
</comment>
<dbReference type="OrthoDB" id="425925at2759"/>
<gene>
    <name evidence="1" type="ORF">BOVATA_024220</name>
</gene>
<protein>
    <submittedName>
        <fullName evidence="1">Extracellular matrix-binding ebh, putative</fullName>
    </submittedName>
</protein>
<evidence type="ECO:0000313" key="2">
    <source>
        <dbReference type="Proteomes" id="UP000236319"/>
    </source>
</evidence>